<dbReference type="EMBL" id="CP063091">
    <property type="protein sequence ID" value="QOR04324.1"/>
    <property type="molecule type" value="Genomic_DNA"/>
</dbReference>
<reference evidence="1 2" key="1">
    <citation type="submission" date="2020-10" db="EMBL/GenBank/DDBJ databases">
        <title>Campylobacter and Helicobacter PacBio genomes.</title>
        <authorList>
            <person name="Lane C."/>
        </authorList>
    </citation>
    <scope>NUCLEOTIDE SEQUENCE [LARGE SCALE GENOMIC DNA]</scope>
    <source>
        <strain evidence="1 2">2010D-8469</strain>
    </source>
</reference>
<evidence type="ECO:0000313" key="1">
    <source>
        <dbReference type="EMBL" id="QOR04324.1"/>
    </source>
</evidence>
<dbReference type="Proteomes" id="UP000594874">
    <property type="component" value="Chromosome"/>
</dbReference>
<organism evidence="1 2">
    <name type="scientific">Campylobacter cuniculorum</name>
    <dbReference type="NCBI Taxonomy" id="374106"/>
    <lineage>
        <taxon>Bacteria</taxon>
        <taxon>Pseudomonadati</taxon>
        <taxon>Campylobacterota</taxon>
        <taxon>Epsilonproteobacteria</taxon>
        <taxon>Campylobacterales</taxon>
        <taxon>Campylobacteraceae</taxon>
        <taxon>Campylobacter</taxon>
    </lineage>
</organism>
<gene>
    <name evidence="1" type="ORF">A0071_09265</name>
</gene>
<protein>
    <submittedName>
        <fullName evidence="1">Uncharacterized protein</fullName>
    </submittedName>
</protein>
<accession>A0ABX6TY05</accession>
<proteinExistence type="predicted"/>
<sequence>MKNIVLLGGSNSIIKGLSSGLKQRNIHLINLALGGSTCLQNLYAIKRKRNQEFIQNADLIISESNVNDAINYMNDKG</sequence>
<dbReference type="SUPFAM" id="SSF52266">
    <property type="entry name" value="SGNH hydrolase"/>
    <property type="match status" value="1"/>
</dbReference>
<dbReference type="RefSeq" id="WP_051521684.1">
    <property type="nucleotide sequence ID" value="NZ_CP063091.1"/>
</dbReference>
<name>A0ABX6TY05_9BACT</name>
<keyword evidence="2" id="KW-1185">Reference proteome</keyword>
<evidence type="ECO:0000313" key="2">
    <source>
        <dbReference type="Proteomes" id="UP000594874"/>
    </source>
</evidence>